<dbReference type="OrthoDB" id="4334090at2"/>
<dbReference type="EMBL" id="QQNA01000099">
    <property type="protein sequence ID" value="RDG37510.1"/>
    <property type="molecule type" value="Genomic_DNA"/>
</dbReference>
<feature type="coiled-coil region" evidence="1">
    <location>
        <begin position="7"/>
        <end position="73"/>
    </location>
</feature>
<evidence type="ECO:0000313" key="4">
    <source>
        <dbReference type="Proteomes" id="UP000253741"/>
    </source>
</evidence>
<dbReference type="Proteomes" id="UP000253741">
    <property type="component" value="Unassembled WGS sequence"/>
</dbReference>
<protein>
    <submittedName>
        <fullName evidence="3">Uncharacterized protein</fullName>
    </submittedName>
</protein>
<comment type="caution">
    <text evidence="3">The sequence shown here is derived from an EMBL/GenBank/DDBJ whole genome shotgun (WGS) entry which is preliminary data.</text>
</comment>
<feature type="region of interest" description="Disordered" evidence="2">
    <location>
        <begin position="116"/>
        <end position="147"/>
    </location>
</feature>
<keyword evidence="1" id="KW-0175">Coiled coil</keyword>
<proteinExistence type="predicted"/>
<dbReference type="AlphaFoldDB" id="A0A370B6U0"/>
<evidence type="ECO:0000256" key="1">
    <source>
        <dbReference type="SAM" id="Coils"/>
    </source>
</evidence>
<name>A0A370B6U0_9ACTN</name>
<evidence type="ECO:0000313" key="3">
    <source>
        <dbReference type="EMBL" id="RDG37510.1"/>
    </source>
</evidence>
<organism evidence="3 4">
    <name type="scientific">Streptomyces corynorhini</name>
    <dbReference type="NCBI Taxonomy" id="2282652"/>
    <lineage>
        <taxon>Bacteria</taxon>
        <taxon>Bacillati</taxon>
        <taxon>Actinomycetota</taxon>
        <taxon>Actinomycetes</taxon>
        <taxon>Kitasatosporales</taxon>
        <taxon>Streptomycetaceae</taxon>
        <taxon>Streptomyces</taxon>
    </lineage>
</organism>
<evidence type="ECO:0000256" key="2">
    <source>
        <dbReference type="SAM" id="MobiDB-lite"/>
    </source>
</evidence>
<accession>A0A370B6U0</accession>
<keyword evidence="4" id="KW-1185">Reference proteome</keyword>
<sequence length="158" mass="17324">MTRTTTLAALRESAQRADIELASVQQEITLLNRRADVDTARADATTAALRERLEQAAIAAARHEDELHTLRAQSLLDTEDRAVLRMLLRTARKQSQGPDRVYVVFHHGALHSVHATSDAAEDAAERDGAIPGGWTASPTADRPTTEAPWRIQRFPLGA</sequence>
<gene>
    <name evidence="3" type="ORF">DVH02_14145</name>
</gene>
<reference evidence="3 4" key="1">
    <citation type="submission" date="2018-07" db="EMBL/GenBank/DDBJ databases">
        <title>Streptomyces species from bats.</title>
        <authorList>
            <person name="Dunlap C."/>
        </authorList>
    </citation>
    <scope>NUCLEOTIDE SEQUENCE [LARGE SCALE GENOMIC DNA]</scope>
    <source>
        <strain evidence="3 4">AC230</strain>
    </source>
</reference>